<dbReference type="Pfam" id="PF13460">
    <property type="entry name" value="NAD_binding_10"/>
    <property type="match status" value="1"/>
</dbReference>
<feature type="domain" description="NAD(P)-binding" evidence="1">
    <location>
        <begin position="8"/>
        <end position="149"/>
    </location>
</feature>
<dbReference type="Proteomes" id="UP000077173">
    <property type="component" value="Unassembled WGS sequence"/>
</dbReference>
<dbReference type="InterPro" id="IPR036291">
    <property type="entry name" value="NAD(P)-bd_dom_sf"/>
</dbReference>
<dbReference type="SUPFAM" id="SSF51735">
    <property type="entry name" value="NAD(P)-binding Rossmann-fold domains"/>
    <property type="match status" value="1"/>
</dbReference>
<name>A0A176YPA2_9BRAD</name>
<dbReference type="Gene3D" id="3.40.50.720">
    <property type="entry name" value="NAD(P)-binding Rossmann-like Domain"/>
    <property type="match status" value="1"/>
</dbReference>
<keyword evidence="3" id="KW-1185">Reference proteome</keyword>
<organism evidence="2 3">
    <name type="scientific">Bradyrhizobium neotropicale</name>
    <dbReference type="NCBI Taxonomy" id="1497615"/>
    <lineage>
        <taxon>Bacteria</taxon>
        <taxon>Pseudomonadati</taxon>
        <taxon>Pseudomonadota</taxon>
        <taxon>Alphaproteobacteria</taxon>
        <taxon>Hyphomicrobiales</taxon>
        <taxon>Nitrobacteraceae</taxon>
        <taxon>Bradyrhizobium</taxon>
    </lineage>
</organism>
<dbReference type="RefSeq" id="WP_063681526.1">
    <property type="nucleotide sequence ID" value="NZ_LSEF01000100.1"/>
</dbReference>
<proteinExistence type="predicted"/>
<evidence type="ECO:0000259" key="1">
    <source>
        <dbReference type="Pfam" id="PF13460"/>
    </source>
</evidence>
<dbReference type="PANTHER" id="PTHR12126">
    <property type="entry name" value="NADH-UBIQUINONE OXIDOREDUCTASE 39 KDA SUBUNIT-RELATED"/>
    <property type="match status" value="1"/>
</dbReference>
<evidence type="ECO:0000313" key="3">
    <source>
        <dbReference type="Proteomes" id="UP000077173"/>
    </source>
</evidence>
<dbReference type="EMBL" id="LSEF01000100">
    <property type="protein sequence ID" value="OAF09105.1"/>
    <property type="molecule type" value="Genomic_DNA"/>
</dbReference>
<gene>
    <name evidence="2" type="ORF">AXW67_28225</name>
</gene>
<comment type="caution">
    <text evidence="2">The sequence shown here is derived from an EMBL/GenBank/DDBJ whole genome shotgun (WGS) entry which is preliminary data.</text>
</comment>
<dbReference type="InterPro" id="IPR051207">
    <property type="entry name" value="ComplexI_NDUFA9_subunit"/>
</dbReference>
<sequence>MALTLVTGGTGHLGQDIVRRLVRDGHRVRVFARSPGTRSDIEWVIGDLATGAGLREALRDVDTVINAATFSPIARRGGIRPVDFFRSPSAVDVEGTERLLSLCQETSVRHVLHVSIVGLEGATLPYARVKLAGERLVRASATPWSVVRAMPFYYLLDAMLSGLAWLPAWPVPTTLFNPVDTSDVADHVVAYAFDGGRGERAEIGGPQDLSLVVLASQYRDARGLSRKILPLALSEARAQGMGFVVSGGVRGRLSWADWLQRRYQGMRGSG</sequence>
<dbReference type="InterPro" id="IPR016040">
    <property type="entry name" value="NAD(P)-bd_dom"/>
</dbReference>
<evidence type="ECO:0000313" key="2">
    <source>
        <dbReference type="EMBL" id="OAF09105.1"/>
    </source>
</evidence>
<dbReference type="AlphaFoldDB" id="A0A176YPA2"/>
<protein>
    <submittedName>
        <fullName evidence="2">Epimerase</fullName>
    </submittedName>
</protein>
<reference evidence="2 3" key="1">
    <citation type="submission" date="2016-02" db="EMBL/GenBank/DDBJ databases">
        <title>Draft genome sequence of the strain BR 10247T Bradyrhizobium neotropicale isolated from nodules of Centrolobium paraense.</title>
        <authorList>
            <person name="Simoes-Araujo J.L."/>
            <person name="Barauna A.C."/>
            <person name="Silva K."/>
            <person name="Zilli J.E."/>
        </authorList>
    </citation>
    <scope>NUCLEOTIDE SEQUENCE [LARGE SCALE GENOMIC DNA]</scope>
    <source>
        <strain evidence="2 3">BR 10247</strain>
    </source>
</reference>
<dbReference type="GO" id="GO:0044877">
    <property type="term" value="F:protein-containing complex binding"/>
    <property type="evidence" value="ECO:0007669"/>
    <property type="project" value="TreeGrafter"/>
</dbReference>
<accession>A0A176YPA2</accession>
<dbReference type="PANTHER" id="PTHR12126:SF11">
    <property type="entry name" value="NADH DEHYDROGENASE [UBIQUINONE] 1 ALPHA SUBCOMPLEX SUBUNIT 9, MITOCHONDRIAL"/>
    <property type="match status" value="1"/>
</dbReference>